<gene>
    <name evidence="1" type="ORF">NE237_025453</name>
</gene>
<proteinExistence type="predicted"/>
<dbReference type="Proteomes" id="UP001141806">
    <property type="component" value="Unassembled WGS sequence"/>
</dbReference>
<evidence type="ECO:0000313" key="2">
    <source>
        <dbReference type="Proteomes" id="UP001141806"/>
    </source>
</evidence>
<comment type="caution">
    <text evidence="1">The sequence shown here is derived from an EMBL/GenBank/DDBJ whole genome shotgun (WGS) entry which is preliminary data.</text>
</comment>
<keyword evidence="2" id="KW-1185">Reference proteome</keyword>
<organism evidence="1 2">
    <name type="scientific">Protea cynaroides</name>
    <dbReference type="NCBI Taxonomy" id="273540"/>
    <lineage>
        <taxon>Eukaryota</taxon>
        <taxon>Viridiplantae</taxon>
        <taxon>Streptophyta</taxon>
        <taxon>Embryophyta</taxon>
        <taxon>Tracheophyta</taxon>
        <taxon>Spermatophyta</taxon>
        <taxon>Magnoliopsida</taxon>
        <taxon>Proteales</taxon>
        <taxon>Proteaceae</taxon>
        <taxon>Protea</taxon>
    </lineage>
</organism>
<accession>A0A9Q0H1X2</accession>
<sequence>MEPDNRKPEALNEDKRVRLASASTENYGLRRAAQVRPSHEILILMTRPTLRWTPIQAKQGSSFLGQCLALIPNEERSTNLETKEKHTKKGEVLRRRGCKTLGRSSSLLLISASAFSKITYLQTWIKEAKG</sequence>
<name>A0A9Q0H1X2_9MAGN</name>
<evidence type="ECO:0000313" key="1">
    <source>
        <dbReference type="EMBL" id="KAJ4958342.1"/>
    </source>
</evidence>
<reference evidence="1" key="1">
    <citation type="journal article" date="2023" name="Plant J.">
        <title>The genome of the king protea, Protea cynaroides.</title>
        <authorList>
            <person name="Chang J."/>
            <person name="Duong T.A."/>
            <person name="Schoeman C."/>
            <person name="Ma X."/>
            <person name="Roodt D."/>
            <person name="Barker N."/>
            <person name="Li Z."/>
            <person name="Van de Peer Y."/>
            <person name="Mizrachi E."/>
        </authorList>
    </citation>
    <scope>NUCLEOTIDE SEQUENCE</scope>
    <source>
        <tissue evidence="1">Young leaves</tissue>
    </source>
</reference>
<dbReference type="EMBL" id="JAMYWD010000010">
    <property type="protein sequence ID" value="KAJ4958342.1"/>
    <property type="molecule type" value="Genomic_DNA"/>
</dbReference>
<protein>
    <submittedName>
        <fullName evidence="1">Uncharacterized protein</fullName>
    </submittedName>
</protein>
<dbReference type="AlphaFoldDB" id="A0A9Q0H1X2"/>